<evidence type="ECO:0000313" key="1">
    <source>
        <dbReference type="EMBL" id="MBC5663065.1"/>
    </source>
</evidence>
<dbReference type="EMBL" id="JACOOX010000005">
    <property type="protein sequence ID" value="MBC5663065.1"/>
    <property type="molecule type" value="Genomic_DNA"/>
</dbReference>
<dbReference type="AlphaFoldDB" id="A0A8I0AQ12"/>
<proteinExistence type="predicted"/>
<protein>
    <submittedName>
        <fullName evidence="1">Uncharacterized protein</fullName>
    </submittedName>
</protein>
<dbReference type="RefSeq" id="WP_186847753.1">
    <property type="nucleotide sequence ID" value="NZ_JACOOX010000005.1"/>
</dbReference>
<gene>
    <name evidence="1" type="ORF">H8S09_09200</name>
</gene>
<comment type="caution">
    <text evidence="1">The sequence shown here is derived from an EMBL/GenBank/DDBJ whole genome shotgun (WGS) entry which is preliminary data.</text>
</comment>
<accession>A0A8I0AQ12</accession>
<name>A0A8I0AQ12_9FIRM</name>
<evidence type="ECO:0000313" key="2">
    <source>
        <dbReference type="Proteomes" id="UP000615234"/>
    </source>
</evidence>
<keyword evidence="2" id="KW-1185">Reference proteome</keyword>
<organism evidence="1 2">
    <name type="scientific">Coprococcus hominis</name>
    <name type="common">ex Liu et al. 2022</name>
    <dbReference type="NCBI Taxonomy" id="2763039"/>
    <lineage>
        <taxon>Bacteria</taxon>
        <taxon>Bacillati</taxon>
        <taxon>Bacillota</taxon>
        <taxon>Clostridia</taxon>
        <taxon>Lachnospirales</taxon>
        <taxon>Lachnospiraceae</taxon>
        <taxon>Coprococcus</taxon>
    </lineage>
</organism>
<dbReference type="Proteomes" id="UP000615234">
    <property type="component" value="Unassembled WGS sequence"/>
</dbReference>
<reference evidence="1 2" key="1">
    <citation type="submission" date="2020-08" db="EMBL/GenBank/DDBJ databases">
        <title>Genome public.</title>
        <authorList>
            <person name="Liu C."/>
            <person name="Sun Q."/>
        </authorList>
    </citation>
    <scope>NUCLEOTIDE SEQUENCE [LARGE SCALE GENOMIC DNA]</scope>
    <source>
        <strain evidence="1 2">NSJ-10</strain>
    </source>
</reference>
<sequence>MSYREYFDIDPEYFPQVDKKIIEEQPDLWKKFYPHPTFIKLLKSMVDVLSRKQKLSVWVDGAYGTGKSHAVLTLKKLIEASDEETNAYFER</sequence>